<evidence type="ECO:0000256" key="2">
    <source>
        <dbReference type="ARBA" id="ARBA00022598"/>
    </source>
</evidence>
<comment type="caution">
    <text evidence="10">The sequence shown here is derived from an EMBL/GenBank/DDBJ whole genome shotgun (WGS) entry which is preliminary data.</text>
</comment>
<feature type="binding site" evidence="8">
    <location>
        <position position="82"/>
    </location>
    <ligand>
        <name>N(1)-(5-phospho-beta-D-ribosyl)glycinamide</name>
        <dbReference type="ChEBI" id="CHEBI:143788"/>
    </ligand>
</feature>
<dbReference type="AlphaFoldDB" id="A0A328C241"/>
<feature type="binding site" evidence="8">
    <location>
        <position position="267"/>
    </location>
    <ligand>
        <name>Mg(2+)</name>
        <dbReference type="ChEBI" id="CHEBI:18420"/>
    </ligand>
</feature>
<dbReference type="InterPro" id="IPR005862">
    <property type="entry name" value="PurT"/>
</dbReference>
<dbReference type="Proteomes" id="UP000248689">
    <property type="component" value="Unassembled WGS sequence"/>
</dbReference>
<evidence type="ECO:0000256" key="4">
    <source>
        <dbReference type="ARBA" id="ARBA00022741"/>
    </source>
</evidence>
<protein>
    <recommendedName>
        <fullName evidence="8">Formate-dependent phosphoribosylglycinamide formyltransferase</fullName>
        <ecNumber evidence="8">6.3.1.21</ecNumber>
    </recommendedName>
    <alternativeName>
        <fullName evidence="8">5'-phosphoribosylglycinamide transformylase 2</fullName>
    </alternativeName>
    <alternativeName>
        <fullName evidence="8">Formate-dependent GAR transformylase</fullName>
    </alternativeName>
    <alternativeName>
        <fullName evidence="8">GAR transformylase 2</fullName>
        <shortName evidence="8">GART 2</shortName>
    </alternativeName>
    <alternativeName>
        <fullName evidence="8">Non-folate glycinamide ribonucleotide transformylase</fullName>
    </alternativeName>
    <alternativeName>
        <fullName evidence="8">Phosphoribosylglycinamide formyltransferase 2</fullName>
    </alternativeName>
</protein>
<keyword evidence="3 8" id="KW-0479">Metal-binding</keyword>
<evidence type="ECO:0000256" key="3">
    <source>
        <dbReference type="ARBA" id="ARBA00022723"/>
    </source>
</evidence>
<feature type="domain" description="ATP-grasp" evidence="9">
    <location>
        <begin position="119"/>
        <end position="308"/>
    </location>
</feature>
<comment type="pathway">
    <text evidence="8">Purine metabolism; IMP biosynthesis via de novo pathway; N(2)-formyl-N(1)-(5-phospho-D-ribosyl)glycinamide from N(1)-(5-phospho-D-ribosyl)glycinamide (formate route): step 1/1.</text>
</comment>
<evidence type="ECO:0000256" key="6">
    <source>
        <dbReference type="ARBA" id="ARBA00022840"/>
    </source>
</evidence>
<evidence type="ECO:0000256" key="5">
    <source>
        <dbReference type="ARBA" id="ARBA00022755"/>
    </source>
</evidence>
<dbReference type="EC" id="6.3.1.21" evidence="8"/>
<feature type="binding site" evidence="8">
    <location>
        <position position="114"/>
    </location>
    <ligand>
        <name>ATP</name>
        <dbReference type="ChEBI" id="CHEBI:30616"/>
    </ligand>
</feature>
<dbReference type="OrthoDB" id="9804625at2"/>
<dbReference type="NCBIfam" id="NF006766">
    <property type="entry name" value="PRK09288.1"/>
    <property type="match status" value="1"/>
</dbReference>
<feature type="binding site" evidence="8">
    <location>
        <begin position="22"/>
        <end position="23"/>
    </location>
    <ligand>
        <name>N(1)-(5-phospho-beta-D-ribosyl)glycinamide</name>
        <dbReference type="ChEBI" id="CHEBI:143788"/>
    </ligand>
</feature>
<evidence type="ECO:0000313" key="11">
    <source>
        <dbReference type="Proteomes" id="UP000248689"/>
    </source>
</evidence>
<feature type="binding site" evidence="8">
    <location>
        <position position="286"/>
    </location>
    <ligand>
        <name>N(1)-(5-phospho-beta-D-ribosyl)glycinamide</name>
        <dbReference type="ChEBI" id="CHEBI:143788"/>
    </ligand>
</feature>
<feature type="binding site" evidence="8">
    <location>
        <begin position="195"/>
        <end position="198"/>
    </location>
    <ligand>
        <name>ATP</name>
        <dbReference type="ChEBI" id="CHEBI:30616"/>
    </ligand>
</feature>
<feature type="binding site" evidence="8">
    <location>
        <position position="279"/>
    </location>
    <ligand>
        <name>Mg(2+)</name>
        <dbReference type="ChEBI" id="CHEBI:18420"/>
    </ligand>
</feature>
<keyword evidence="6 8" id="KW-0067">ATP-binding</keyword>
<dbReference type="UniPathway" id="UPA00074">
    <property type="reaction ID" value="UER00127"/>
</dbReference>
<dbReference type="InterPro" id="IPR016185">
    <property type="entry name" value="PreATP-grasp_dom_sf"/>
</dbReference>
<keyword evidence="10" id="KW-0808">Transferase</keyword>
<comment type="catalytic activity">
    <reaction evidence="8">
        <text>N(1)-(5-phospho-beta-D-ribosyl)glycinamide + formate + ATP = N(2)-formyl-N(1)-(5-phospho-beta-D-ribosyl)glycinamide + ADP + phosphate + H(+)</text>
        <dbReference type="Rhea" id="RHEA:24829"/>
        <dbReference type="ChEBI" id="CHEBI:15378"/>
        <dbReference type="ChEBI" id="CHEBI:15740"/>
        <dbReference type="ChEBI" id="CHEBI:30616"/>
        <dbReference type="ChEBI" id="CHEBI:43474"/>
        <dbReference type="ChEBI" id="CHEBI:143788"/>
        <dbReference type="ChEBI" id="CHEBI:147286"/>
        <dbReference type="ChEBI" id="CHEBI:456216"/>
        <dbReference type="EC" id="6.3.1.21"/>
    </reaction>
</comment>
<organism evidence="10 11">
    <name type="scientific">Glaesserella australis</name>
    <dbReference type="NCBI Taxonomy" id="2094024"/>
    <lineage>
        <taxon>Bacteria</taxon>
        <taxon>Pseudomonadati</taxon>
        <taxon>Pseudomonadota</taxon>
        <taxon>Gammaproteobacteria</taxon>
        <taxon>Pasteurellales</taxon>
        <taxon>Pasteurellaceae</taxon>
        <taxon>Glaesserella</taxon>
    </lineage>
</organism>
<sequence>MTTIGTPLTPKATKVMMLGSGELGKEVVIELQRLGVEVIAVDRYENAPAQQVAHRAYTISMLDGSALRDLVEKERPDFIVPEVEAIATDTLVELEQEGYHVIPTAKATKLTMNREGIRRLAAEELGLKTSPYRFVDNLEQFKQAVAEIGIPCVVKPIMSSSGHGQSVVKSEADIQPAWEYAQQGGRAGGGRVIVEGFIQFDYEISLLTVRHIHGTSFLAPIGHIQIDGDYRESWQPQAMSETALKKAQAVAEKITTALGGRGIFGVELFICGDEVIFNEVSPRPHDTGMVTLISQELSEFALHSRAILGLPIPEISLISPSASKAVVVEGKSTQVTFGNLANVLAEPHTNLRLFGKGEVNGHRRLGVILARDESVEKALEKARRAYEKLEVSL</sequence>
<dbReference type="FunFam" id="3.30.470.20:FF:000027">
    <property type="entry name" value="Formate-dependent phosphoribosylglycinamide formyltransferase"/>
    <property type="match status" value="1"/>
</dbReference>
<keyword evidence="7 8" id="KW-0460">Magnesium</keyword>
<dbReference type="InterPro" id="IPR003135">
    <property type="entry name" value="ATP-grasp_carboxylate-amine"/>
</dbReference>
<dbReference type="Pfam" id="PF02222">
    <property type="entry name" value="ATP-grasp"/>
    <property type="match status" value="1"/>
</dbReference>
<dbReference type="PROSITE" id="PS50975">
    <property type="entry name" value="ATP_GRASP"/>
    <property type="match status" value="1"/>
</dbReference>
<dbReference type="Gene3D" id="3.40.50.20">
    <property type="match status" value="1"/>
</dbReference>
<dbReference type="EMBL" id="PTPX01000014">
    <property type="protein sequence ID" value="RAL18584.1"/>
    <property type="molecule type" value="Genomic_DNA"/>
</dbReference>
<proteinExistence type="inferred from homology"/>
<name>A0A328C241_9PAST</name>
<evidence type="ECO:0000313" key="10">
    <source>
        <dbReference type="EMBL" id="RAL18584.1"/>
    </source>
</evidence>
<dbReference type="InterPro" id="IPR011761">
    <property type="entry name" value="ATP-grasp"/>
</dbReference>
<dbReference type="GO" id="GO:0005524">
    <property type="term" value="F:ATP binding"/>
    <property type="evidence" value="ECO:0007669"/>
    <property type="project" value="UniProtKB-UniRule"/>
</dbReference>
<dbReference type="Gene3D" id="3.30.470.20">
    <property type="entry name" value="ATP-grasp fold, B domain"/>
    <property type="match status" value="1"/>
</dbReference>
<dbReference type="FunFam" id="3.40.50.20:FF:000007">
    <property type="entry name" value="Formate-dependent phosphoribosylglycinamide formyltransferase"/>
    <property type="match status" value="1"/>
</dbReference>
<accession>A0A328C241</accession>
<comment type="subunit">
    <text evidence="1 8">Homodimer.</text>
</comment>
<feature type="binding site" evidence="8">
    <location>
        <position position="356"/>
    </location>
    <ligand>
        <name>N(1)-(5-phospho-beta-D-ribosyl)glycinamide</name>
        <dbReference type="ChEBI" id="CHEBI:143788"/>
    </ligand>
</feature>
<feature type="binding site" evidence="8">
    <location>
        <position position="203"/>
    </location>
    <ligand>
        <name>ATP</name>
        <dbReference type="ChEBI" id="CHEBI:30616"/>
    </ligand>
</feature>
<dbReference type="HAMAP" id="MF_01643">
    <property type="entry name" value="PurT"/>
    <property type="match status" value="1"/>
</dbReference>
<evidence type="ECO:0000256" key="1">
    <source>
        <dbReference type="ARBA" id="ARBA00011738"/>
    </source>
</evidence>
<dbReference type="GO" id="GO:0005829">
    <property type="term" value="C:cytosol"/>
    <property type="evidence" value="ECO:0007669"/>
    <property type="project" value="TreeGrafter"/>
</dbReference>
<reference evidence="11" key="1">
    <citation type="submission" date="2018-02" db="EMBL/GenBank/DDBJ databases">
        <title>Glaesserella australis sp. nov., isolated from the lungs of pigs.</title>
        <authorList>
            <person name="Turni C."/>
            <person name="Christensen H."/>
        </authorList>
    </citation>
    <scope>NUCLEOTIDE SEQUENCE [LARGE SCALE GENOMIC DNA]</scope>
    <source>
        <strain evidence="11">HS4635</strain>
    </source>
</reference>
<feature type="binding site" evidence="8">
    <location>
        <begin position="160"/>
        <end position="165"/>
    </location>
    <ligand>
        <name>ATP</name>
        <dbReference type="ChEBI" id="CHEBI:30616"/>
    </ligand>
</feature>
<dbReference type="FunFam" id="3.30.1490.20:FF:000013">
    <property type="entry name" value="Formate-dependent phosphoribosylglycinamide formyltransferase"/>
    <property type="match status" value="1"/>
</dbReference>
<keyword evidence="4 8" id="KW-0547">Nucleotide-binding</keyword>
<feature type="binding site" evidence="8">
    <location>
        <begin position="363"/>
        <end position="364"/>
    </location>
    <ligand>
        <name>N(1)-(5-phospho-beta-D-ribosyl)glycinamide</name>
        <dbReference type="ChEBI" id="CHEBI:143788"/>
    </ligand>
</feature>
<evidence type="ECO:0000256" key="8">
    <source>
        <dbReference type="HAMAP-Rule" id="MF_01643"/>
    </source>
</evidence>
<dbReference type="InterPro" id="IPR011054">
    <property type="entry name" value="Rudment_hybrid_motif"/>
</dbReference>
<dbReference type="SUPFAM" id="SSF52440">
    <property type="entry name" value="PreATP-grasp domain"/>
    <property type="match status" value="1"/>
</dbReference>
<comment type="similarity">
    <text evidence="8">Belongs to the PurK/PurT family.</text>
</comment>
<feature type="binding site" evidence="8">
    <location>
        <position position="155"/>
    </location>
    <ligand>
        <name>ATP</name>
        <dbReference type="ChEBI" id="CHEBI:30616"/>
    </ligand>
</feature>
<keyword evidence="2 8" id="KW-0436">Ligase</keyword>
<dbReference type="InterPro" id="IPR013815">
    <property type="entry name" value="ATP_grasp_subdomain_1"/>
</dbReference>
<evidence type="ECO:0000256" key="7">
    <source>
        <dbReference type="ARBA" id="ARBA00022842"/>
    </source>
</evidence>
<dbReference type="PANTHER" id="PTHR43055">
    <property type="entry name" value="FORMATE-DEPENDENT PHOSPHORIBOSYLGLYCINAMIDE FORMYLTRANSFERASE"/>
    <property type="match status" value="1"/>
</dbReference>
<dbReference type="SUPFAM" id="SSF56059">
    <property type="entry name" value="Glutathione synthetase ATP-binding domain-like"/>
    <property type="match status" value="1"/>
</dbReference>
<gene>
    <name evidence="8 10" type="primary">purT</name>
    <name evidence="10" type="ORF">C5N92_07690</name>
</gene>
<keyword evidence="11" id="KW-1185">Reference proteome</keyword>
<dbReference type="Pfam" id="PF21244">
    <property type="entry name" value="PurT_C"/>
    <property type="match status" value="1"/>
</dbReference>
<dbReference type="Gene3D" id="3.30.1490.20">
    <property type="entry name" value="ATP-grasp fold, A domain"/>
    <property type="match status" value="1"/>
</dbReference>
<evidence type="ECO:0000259" key="9">
    <source>
        <dbReference type="PROSITE" id="PS50975"/>
    </source>
</evidence>
<dbReference type="InterPro" id="IPR054350">
    <property type="entry name" value="PurT/PurK_preATP-grasp"/>
</dbReference>
<dbReference type="GO" id="GO:0043815">
    <property type="term" value="F:phosphoribosylglycinamide formyltransferase 2 activity"/>
    <property type="evidence" value="ECO:0007669"/>
    <property type="project" value="UniProtKB-UniRule"/>
</dbReference>
<dbReference type="InterPro" id="IPR048740">
    <property type="entry name" value="PurT_C"/>
</dbReference>
<keyword evidence="5 8" id="KW-0658">Purine biosynthesis</keyword>
<dbReference type="NCBIfam" id="TIGR01142">
    <property type="entry name" value="purT"/>
    <property type="match status" value="1"/>
</dbReference>
<dbReference type="GO" id="GO:0004644">
    <property type="term" value="F:phosphoribosylglycinamide formyltransferase activity"/>
    <property type="evidence" value="ECO:0007669"/>
    <property type="project" value="UniProtKB-UniRule"/>
</dbReference>
<dbReference type="GO" id="GO:0000287">
    <property type="term" value="F:magnesium ion binding"/>
    <property type="evidence" value="ECO:0007669"/>
    <property type="project" value="UniProtKB-UniRule"/>
</dbReference>
<dbReference type="SUPFAM" id="SSF51246">
    <property type="entry name" value="Rudiment single hybrid motif"/>
    <property type="match status" value="1"/>
</dbReference>
<dbReference type="GO" id="GO:0006189">
    <property type="term" value="P:'de novo' IMP biosynthetic process"/>
    <property type="evidence" value="ECO:0007669"/>
    <property type="project" value="UniProtKB-UniRule"/>
</dbReference>
<dbReference type="PANTHER" id="PTHR43055:SF1">
    <property type="entry name" value="FORMATE-DEPENDENT PHOSPHORIBOSYLGLYCINAMIDE FORMYLTRANSFERASE"/>
    <property type="match status" value="1"/>
</dbReference>
<dbReference type="Pfam" id="PF22660">
    <property type="entry name" value="RS_preATP-grasp-like"/>
    <property type="match status" value="1"/>
</dbReference>
<dbReference type="RefSeq" id="WP_111750266.1">
    <property type="nucleotide sequence ID" value="NZ_PTPX01000014.1"/>
</dbReference>
<comment type="function">
    <text evidence="8">Involved in the de novo purine biosynthesis. Catalyzes the transfer of formate to 5-phospho-ribosyl-glycinamide (GAR), producing 5-phospho-ribosyl-N-formylglycinamide (FGAR). Formate is provided by PurU via hydrolysis of 10-formyl-tetrahydrofolate.</text>
</comment>